<reference evidence="1 3" key="1">
    <citation type="journal article" date="2008" name="Science">
        <title>The Physcomitrella genome reveals evolutionary insights into the conquest of land by plants.</title>
        <authorList>
            <person name="Rensing S."/>
            <person name="Lang D."/>
            <person name="Zimmer A."/>
            <person name="Terry A."/>
            <person name="Salamov A."/>
            <person name="Shapiro H."/>
            <person name="Nishiyama T."/>
            <person name="Perroud P.-F."/>
            <person name="Lindquist E."/>
            <person name="Kamisugi Y."/>
            <person name="Tanahashi T."/>
            <person name="Sakakibara K."/>
            <person name="Fujita T."/>
            <person name="Oishi K."/>
            <person name="Shin-I T."/>
            <person name="Kuroki Y."/>
            <person name="Toyoda A."/>
            <person name="Suzuki Y."/>
            <person name="Hashimoto A."/>
            <person name="Yamaguchi K."/>
            <person name="Sugano A."/>
            <person name="Kohara Y."/>
            <person name="Fujiyama A."/>
            <person name="Anterola A."/>
            <person name="Aoki S."/>
            <person name="Ashton N."/>
            <person name="Barbazuk W.B."/>
            <person name="Barker E."/>
            <person name="Bennetzen J."/>
            <person name="Bezanilla M."/>
            <person name="Blankenship R."/>
            <person name="Cho S.H."/>
            <person name="Dutcher S."/>
            <person name="Estelle M."/>
            <person name="Fawcett J.A."/>
            <person name="Gundlach H."/>
            <person name="Hanada K."/>
            <person name="Heyl A."/>
            <person name="Hicks K.A."/>
            <person name="Hugh J."/>
            <person name="Lohr M."/>
            <person name="Mayer K."/>
            <person name="Melkozernov A."/>
            <person name="Murata T."/>
            <person name="Nelson D."/>
            <person name="Pils B."/>
            <person name="Prigge M."/>
            <person name="Reiss B."/>
            <person name="Renner T."/>
            <person name="Rombauts S."/>
            <person name="Rushton P."/>
            <person name="Sanderfoot A."/>
            <person name="Schween G."/>
            <person name="Shiu S.-H."/>
            <person name="Stueber K."/>
            <person name="Theodoulou F.L."/>
            <person name="Tu H."/>
            <person name="Van de Peer Y."/>
            <person name="Verrier P.J."/>
            <person name="Waters E."/>
            <person name="Wood A."/>
            <person name="Yang L."/>
            <person name="Cove D."/>
            <person name="Cuming A."/>
            <person name="Hasebe M."/>
            <person name="Lucas S."/>
            <person name="Mishler D.B."/>
            <person name="Reski R."/>
            <person name="Grigoriev I."/>
            <person name="Quatrano R.S."/>
            <person name="Boore J.L."/>
        </authorList>
    </citation>
    <scope>NUCLEOTIDE SEQUENCE [LARGE SCALE GENOMIC DNA]</scope>
    <source>
        <strain evidence="2 3">cv. Gransden 2004</strain>
    </source>
</reference>
<proteinExistence type="predicted"/>
<dbReference type="EnsemblPlants" id="Pp3c20_20665V3.1">
    <property type="protein sequence ID" value="PAC:32947371.CDS.1"/>
    <property type="gene ID" value="Pp3c20_20665"/>
</dbReference>
<organism evidence="1">
    <name type="scientific">Physcomitrium patens</name>
    <name type="common">Spreading-leaved earth moss</name>
    <name type="synonym">Physcomitrella patens</name>
    <dbReference type="NCBI Taxonomy" id="3218"/>
    <lineage>
        <taxon>Eukaryota</taxon>
        <taxon>Viridiplantae</taxon>
        <taxon>Streptophyta</taxon>
        <taxon>Embryophyta</taxon>
        <taxon>Bryophyta</taxon>
        <taxon>Bryophytina</taxon>
        <taxon>Bryopsida</taxon>
        <taxon>Funariidae</taxon>
        <taxon>Funariales</taxon>
        <taxon>Funariaceae</taxon>
        <taxon>Physcomitrium</taxon>
    </lineage>
</organism>
<reference evidence="1 3" key="2">
    <citation type="journal article" date="2018" name="Plant J.">
        <title>The Physcomitrella patens chromosome-scale assembly reveals moss genome structure and evolution.</title>
        <authorList>
            <person name="Lang D."/>
            <person name="Ullrich K.K."/>
            <person name="Murat F."/>
            <person name="Fuchs J."/>
            <person name="Jenkins J."/>
            <person name="Haas F.B."/>
            <person name="Piednoel M."/>
            <person name="Gundlach H."/>
            <person name="Van Bel M."/>
            <person name="Meyberg R."/>
            <person name="Vives C."/>
            <person name="Morata J."/>
            <person name="Symeonidi A."/>
            <person name="Hiss M."/>
            <person name="Muchero W."/>
            <person name="Kamisugi Y."/>
            <person name="Saleh O."/>
            <person name="Blanc G."/>
            <person name="Decker E.L."/>
            <person name="van Gessel N."/>
            <person name="Grimwood J."/>
            <person name="Hayes R.D."/>
            <person name="Graham S.W."/>
            <person name="Gunter L.E."/>
            <person name="McDaniel S.F."/>
            <person name="Hoernstein S.N.W."/>
            <person name="Larsson A."/>
            <person name="Li F.W."/>
            <person name="Perroud P.F."/>
            <person name="Phillips J."/>
            <person name="Ranjan P."/>
            <person name="Rokshar D.S."/>
            <person name="Rothfels C.J."/>
            <person name="Schneider L."/>
            <person name="Shu S."/>
            <person name="Stevenson D.W."/>
            <person name="Thummler F."/>
            <person name="Tillich M."/>
            <person name="Villarreal Aguilar J.C."/>
            <person name="Widiez T."/>
            <person name="Wong G.K."/>
            <person name="Wymore A."/>
            <person name="Zhang Y."/>
            <person name="Zimmer A.D."/>
            <person name="Quatrano R.S."/>
            <person name="Mayer K.F.X."/>
            <person name="Goodstein D."/>
            <person name="Casacuberta J.M."/>
            <person name="Vandepoele K."/>
            <person name="Reski R."/>
            <person name="Cuming A.C."/>
            <person name="Tuskan G.A."/>
            <person name="Maumus F."/>
            <person name="Salse J."/>
            <person name="Schmutz J."/>
            <person name="Rensing S.A."/>
        </authorList>
    </citation>
    <scope>NUCLEOTIDE SEQUENCE [LARGE SCALE GENOMIC DNA]</scope>
    <source>
        <strain evidence="2 3">cv. Gransden 2004</strain>
    </source>
</reference>
<dbReference type="AlphaFoldDB" id="A0A2K1IVX5"/>
<dbReference type="Proteomes" id="UP000006727">
    <property type="component" value="Chromosome 20"/>
</dbReference>
<dbReference type="InParanoid" id="A0A2K1IVX5"/>
<sequence length="173" mass="20111">MDMEFFIPDILPETRSRRMPQPPPQIPRRIYRGASFCVTRILAIDAPLEVMVIVGERAGWDDEWRGHQRFEVRHLPRLVQALQDIERSSWTDDVSHLMQNRHAYRDLICGLVPWNPPVDIPPDRDNATIPRMVDTLNNLAIGPGPVFVNVNQANESSLLQLLRFLGENHRLYW</sequence>
<keyword evidence="3" id="KW-1185">Reference proteome</keyword>
<gene>
    <name evidence="1" type="ORF">PHYPA_025376</name>
</gene>
<dbReference type="EMBL" id="ABEU02000020">
    <property type="protein sequence ID" value="PNR33432.1"/>
    <property type="molecule type" value="Genomic_DNA"/>
</dbReference>
<evidence type="ECO:0000313" key="2">
    <source>
        <dbReference type="EnsemblPlants" id="PAC:32947371.CDS.1"/>
    </source>
</evidence>
<dbReference type="Gramene" id="Pp3c20_20665V3.1">
    <property type="protein sequence ID" value="PAC:32947371.CDS.1"/>
    <property type="gene ID" value="Pp3c20_20665"/>
</dbReference>
<evidence type="ECO:0000313" key="3">
    <source>
        <dbReference type="Proteomes" id="UP000006727"/>
    </source>
</evidence>
<accession>A0A2K1IVX5</accession>
<dbReference type="PaxDb" id="3218-PP1S40_172V6.1"/>
<reference evidence="2" key="3">
    <citation type="submission" date="2020-12" db="UniProtKB">
        <authorList>
            <consortium name="EnsemblPlants"/>
        </authorList>
    </citation>
    <scope>IDENTIFICATION</scope>
</reference>
<protein>
    <submittedName>
        <fullName evidence="1 2">Uncharacterized protein</fullName>
    </submittedName>
</protein>
<evidence type="ECO:0000313" key="1">
    <source>
        <dbReference type="EMBL" id="PNR33432.1"/>
    </source>
</evidence>
<name>A0A2K1IVX5_PHYPA</name>